<organism evidence="1">
    <name type="scientific">Trichuris suis</name>
    <name type="common">pig whipworm</name>
    <dbReference type="NCBI Taxonomy" id="68888"/>
    <lineage>
        <taxon>Eukaryota</taxon>
        <taxon>Metazoa</taxon>
        <taxon>Ecdysozoa</taxon>
        <taxon>Nematoda</taxon>
        <taxon>Enoplea</taxon>
        <taxon>Dorylaimia</taxon>
        <taxon>Trichinellida</taxon>
        <taxon>Trichuridae</taxon>
        <taxon>Trichuris</taxon>
    </lineage>
</organism>
<reference evidence="1" key="1">
    <citation type="journal article" date="2014" name="Nat. Genet.">
        <title>Genome and transcriptome of the porcine whipworm Trichuris suis.</title>
        <authorList>
            <person name="Jex A.R."/>
            <person name="Nejsum P."/>
            <person name="Schwarz E.M."/>
            <person name="Hu L."/>
            <person name="Young N.D."/>
            <person name="Hall R.S."/>
            <person name="Korhonen P.K."/>
            <person name="Liao S."/>
            <person name="Thamsborg S."/>
            <person name="Xia J."/>
            <person name="Xu P."/>
            <person name="Wang S."/>
            <person name="Scheerlinck J.P."/>
            <person name="Hofmann A."/>
            <person name="Sternberg P.W."/>
            <person name="Wang J."/>
            <person name="Gasser R.B."/>
        </authorList>
    </citation>
    <scope>NUCLEOTIDE SEQUENCE [LARGE SCALE GENOMIC DNA]</scope>
    <source>
        <strain evidence="1">DCEP-RM93F</strain>
    </source>
</reference>
<protein>
    <submittedName>
        <fullName evidence="1">Uncharacterized protein</fullName>
    </submittedName>
</protein>
<gene>
    <name evidence="1" type="ORF">M514_02940</name>
</gene>
<dbReference type="Proteomes" id="UP000030758">
    <property type="component" value="Unassembled WGS sequence"/>
</dbReference>
<dbReference type="AlphaFoldDB" id="A0A085NB43"/>
<dbReference type="EMBL" id="KL367522">
    <property type="protein sequence ID" value="KFD66689.1"/>
    <property type="molecule type" value="Genomic_DNA"/>
</dbReference>
<evidence type="ECO:0000313" key="1">
    <source>
        <dbReference type="EMBL" id="KFD66689.1"/>
    </source>
</evidence>
<accession>A0A085NB43</accession>
<name>A0A085NB43_9BILA</name>
<proteinExistence type="predicted"/>
<sequence length="120" mass="13167">MLSGLQLSIADVADVGAAAWVTYCLRTYDRPDCYAPTAAVFQVCKLALFIETWHCMFCKSNMFQEGNKRSCQSVSLEHASQQCIIKGHATLESGKNIEYLNVDDIDVLSSNIAISLGLAK</sequence>